<protein>
    <submittedName>
        <fullName evidence="2">12736_t:CDS:1</fullName>
    </submittedName>
</protein>
<comment type="caution">
    <text evidence="2">The sequence shown here is derived from an EMBL/GenBank/DDBJ whole genome shotgun (WGS) entry which is preliminary data.</text>
</comment>
<feature type="region of interest" description="Disordered" evidence="1">
    <location>
        <begin position="89"/>
        <end position="110"/>
    </location>
</feature>
<keyword evidence="3" id="KW-1185">Reference proteome</keyword>
<dbReference type="OrthoDB" id="128308at2759"/>
<dbReference type="AlphaFoldDB" id="A0A9N9FBY6"/>
<dbReference type="EMBL" id="CAJVQA010001708">
    <property type="protein sequence ID" value="CAG8523194.1"/>
    <property type="molecule type" value="Genomic_DNA"/>
</dbReference>
<evidence type="ECO:0000313" key="2">
    <source>
        <dbReference type="EMBL" id="CAG8523194.1"/>
    </source>
</evidence>
<dbReference type="Proteomes" id="UP000789759">
    <property type="component" value="Unassembled WGS sequence"/>
</dbReference>
<accession>A0A9N9FBY6</accession>
<reference evidence="2" key="1">
    <citation type="submission" date="2021-06" db="EMBL/GenBank/DDBJ databases">
        <authorList>
            <person name="Kallberg Y."/>
            <person name="Tangrot J."/>
            <person name="Rosling A."/>
        </authorList>
    </citation>
    <scope>NUCLEOTIDE SEQUENCE</scope>
    <source>
        <strain evidence="2">FL966</strain>
    </source>
</reference>
<sequence>MNNFIGMLNINSLIEWFKIGMTCGDKKFKALVLPYPNVDFTNLTVHIEALKDKIEAITHNHDQSYYRQEARKIMKGSVVYGQMFNNEEENLIESENDNSKNTEDEKVEDE</sequence>
<evidence type="ECO:0000313" key="3">
    <source>
        <dbReference type="Proteomes" id="UP000789759"/>
    </source>
</evidence>
<evidence type="ECO:0000256" key="1">
    <source>
        <dbReference type="SAM" id="MobiDB-lite"/>
    </source>
</evidence>
<organism evidence="2 3">
    <name type="scientific">Cetraspora pellucida</name>
    <dbReference type="NCBI Taxonomy" id="1433469"/>
    <lineage>
        <taxon>Eukaryota</taxon>
        <taxon>Fungi</taxon>
        <taxon>Fungi incertae sedis</taxon>
        <taxon>Mucoromycota</taxon>
        <taxon>Glomeromycotina</taxon>
        <taxon>Glomeromycetes</taxon>
        <taxon>Diversisporales</taxon>
        <taxon>Gigasporaceae</taxon>
        <taxon>Cetraspora</taxon>
    </lineage>
</organism>
<name>A0A9N9FBY6_9GLOM</name>
<proteinExistence type="predicted"/>
<gene>
    <name evidence="2" type="ORF">CPELLU_LOCUS3487</name>
</gene>